<dbReference type="EMBL" id="JAIMJA010000028">
    <property type="protein sequence ID" value="MCE2596983.1"/>
    <property type="molecule type" value="Genomic_DNA"/>
</dbReference>
<dbReference type="Pfam" id="PF02371">
    <property type="entry name" value="Transposase_20"/>
    <property type="match status" value="1"/>
</dbReference>
<evidence type="ECO:0000259" key="1">
    <source>
        <dbReference type="Pfam" id="PF02371"/>
    </source>
</evidence>
<sequence>EKTKRQLANQIRGLLLEFGIVIEQGESAFHRRIPEILEDVDEQLPPLLRAGIAHSYETYEALHEQKEARDVELKKYVQANADCRRLMALEGVGHISALGLLVRLRGGDYDSGHNAAACIGLTPVQHSSGEKVRMGRIAKQQGSTLRSCLFLGARSVVCKLKHREPTTEKERWLKQLIARRGIKCAAIALANKTVRTAVAMLRNGNDYQPQPLAANAA</sequence>
<dbReference type="InterPro" id="IPR047650">
    <property type="entry name" value="Transpos_IS110"/>
</dbReference>
<evidence type="ECO:0000313" key="2">
    <source>
        <dbReference type="EMBL" id="MCE2596983.1"/>
    </source>
</evidence>
<dbReference type="RefSeq" id="WP_233054734.1">
    <property type="nucleotide sequence ID" value="NZ_JAIMJA010000028.1"/>
</dbReference>
<dbReference type="PANTHER" id="PTHR33055">
    <property type="entry name" value="TRANSPOSASE FOR INSERTION SEQUENCE ELEMENT IS1111A"/>
    <property type="match status" value="1"/>
</dbReference>
<gene>
    <name evidence="2" type="ORF">K6Y31_19590</name>
</gene>
<dbReference type="PANTHER" id="PTHR33055:SF3">
    <property type="entry name" value="PUTATIVE TRANSPOSASE FOR IS117-RELATED"/>
    <property type="match status" value="1"/>
</dbReference>
<dbReference type="InterPro" id="IPR003346">
    <property type="entry name" value="Transposase_20"/>
</dbReference>
<reference evidence="2 3" key="1">
    <citation type="journal article" date="2022" name="Environ. Microbiol. Rep.">
        <title>Eco-phylogenetic analyses reveal divergent evolution of vitamin B12 metabolism in the marine bacterial family 'Psychromonadaceae'.</title>
        <authorList>
            <person name="Jin X."/>
            <person name="Yang Y."/>
            <person name="Cao H."/>
            <person name="Gao B."/>
            <person name="Zhao Z."/>
        </authorList>
    </citation>
    <scope>NUCLEOTIDE SEQUENCE [LARGE SCALE GENOMIC DNA]</scope>
    <source>
        <strain evidence="2 3">MKS20</strain>
    </source>
</reference>
<name>A0ABS8WEJ5_9GAMM</name>
<feature type="non-terminal residue" evidence="2">
    <location>
        <position position="1"/>
    </location>
</feature>
<keyword evidence="3" id="KW-1185">Reference proteome</keyword>
<protein>
    <submittedName>
        <fullName evidence="2">IS110 family transposase</fullName>
    </submittedName>
</protein>
<proteinExistence type="predicted"/>
<dbReference type="Proteomes" id="UP001201273">
    <property type="component" value="Unassembled WGS sequence"/>
</dbReference>
<organism evidence="2 3">
    <name type="scientific">Motilimonas cestriensis</name>
    <dbReference type="NCBI Taxonomy" id="2742685"/>
    <lineage>
        <taxon>Bacteria</taxon>
        <taxon>Pseudomonadati</taxon>
        <taxon>Pseudomonadota</taxon>
        <taxon>Gammaproteobacteria</taxon>
        <taxon>Alteromonadales</taxon>
        <taxon>Alteromonadales genera incertae sedis</taxon>
        <taxon>Motilimonas</taxon>
    </lineage>
</organism>
<feature type="domain" description="Transposase IS116/IS110/IS902 C-terminal" evidence="1">
    <location>
        <begin position="83"/>
        <end position="159"/>
    </location>
</feature>
<accession>A0ABS8WEJ5</accession>
<dbReference type="NCBIfam" id="NF033542">
    <property type="entry name" value="transpos_IS110"/>
    <property type="match status" value="1"/>
</dbReference>
<comment type="caution">
    <text evidence="2">The sequence shown here is derived from an EMBL/GenBank/DDBJ whole genome shotgun (WGS) entry which is preliminary data.</text>
</comment>
<evidence type="ECO:0000313" key="3">
    <source>
        <dbReference type="Proteomes" id="UP001201273"/>
    </source>
</evidence>